<evidence type="ECO:0000256" key="1">
    <source>
        <dbReference type="SAM" id="Phobius"/>
    </source>
</evidence>
<dbReference type="Pfam" id="PF13858">
    <property type="entry name" value="DUF4199"/>
    <property type="match status" value="1"/>
</dbReference>
<feature type="transmembrane region" description="Helical" evidence="1">
    <location>
        <begin position="73"/>
        <end position="98"/>
    </location>
</feature>
<comment type="caution">
    <text evidence="2">The sequence shown here is derived from an EMBL/GenBank/DDBJ whole genome shotgun (WGS) entry which is preliminary data.</text>
</comment>
<dbReference type="Proteomes" id="UP001161405">
    <property type="component" value="Unassembled WGS sequence"/>
</dbReference>
<feature type="transmembrane region" description="Helical" evidence="1">
    <location>
        <begin position="7"/>
        <end position="28"/>
    </location>
</feature>
<feature type="transmembrane region" description="Helical" evidence="1">
    <location>
        <begin position="144"/>
        <end position="169"/>
    </location>
</feature>
<gene>
    <name evidence="2" type="ORF">GCM10007879_15130</name>
</gene>
<dbReference type="InterPro" id="IPR025250">
    <property type="entry name" value="DUF4199"/>
</dbReference>
<sequence length="177" mass="19732">MINAILKWGLICGGVMTVFLYAPYFMFFQNGPVDYAMAEVAGYIGMIAALLVIVLAINAHFKDAAPDTSIWQRLKLGLGVTLIAGAIFGLTNNIYTFWINPDFMNDYYAYYISQFPVQEGPEFEKAVAEAEAQKEMFSSPIMQFLVMGATVWMIGIVVSILASIGHWYLTRRKAQTA</sequence>
<reference evidence="2" key="2">
    <citation type="submission" date="2023-01" db="EMBL/GenBank/DDBJ databases">
        <title>Draft genome sequence of Maritalea porphyrae strain NBRC 107169.</title>
        <authorList>
            <person name="Sun Q."/>
            <person name="Mori K."/>
        </authorList>
    </citation>
    <scope>NUCLEOTIDE SEQUENCE</scope>
    <source>
        <strain evidence="2">NBRC 107169</strain>
    </source>
</reference>
<keyword evidence="1" id="KW-0812">Transmembrane</keyword>
<dbReference type="EMBL" id="BSNI01000002">
    <property type="protein sequence ID" value="GLQ17264.1"/>
    <property type="molecule type" value="Genomic_DNA"/>
</dbReference>
<proteinExistence type="predicted"/>
<keyword evidence="1" id="KW-1133">Transmembrane helix</keyword>
<evidence type="ECO:0000313" key="3">
    <source>
        <dbReference type="Proteomes" id="UP001161405"/>
    </source>
</evidence>
<name>A0ABQ5USC4_9HYPH</name>
<keyword evidence="1" id="KW-0472">Membrane</keyword>
<accession>A0ABQ5USC4</accession>
<feature type="transmembrane region" description="Helical" evidence="1">
    <location>
        <begin position="40"/>
        <end position="61"/>
    </location>
</feature>
<keyword evidence="3" id="KW-1185">Reference proteome</keyword>
<organism evidence="2 3">
    <name type="scientific">Maritalea porphyrae</name>
    <dbReference type="NCBI Taxonomy" id="880732"/>
    <lineage>
        <taxon>Bacteria</taxon>
        <taxon>Pseudomonadati</taxon>
        <taxon>Pseudomonadota</taxon>
        <taxon>Alphaproteobacteria</taxon>
        <taxon>Hyphomicrobiales</taxon>
        <taxon>Devosiaceae</taxon>
        <taxon>Maritalea</taxon>
    </lineage>
</organism>
<evidence type="ECO:0008006" key="4">
    <source>
        <dbReference type="Google" id="ProtNLM"/>
    </source>
</evidence>
<reference evidence="2" key="1">
    <citation type="journal article" date="2014" name="Int. J. Syst. Evol. Microbiol.">
        <title>Complete genome of a new Firmicutes species belonging to the dominant human colonic microbiota ('Ruminococcus bicirculans') reveals two chromosomes and a selective capacity to utilize plant glucans.</title>
        <authorList>
            <consortium name="NISC Comparative Sequencing Program"/>
            <person name="Wegmann U."/>
            <person name="Louis P."/>
            <person name="Goesmann A."/>
            <person name="Henrissat B."/>
            <person name="Duncan S.H."/>
            <person name="Flint H.J."/>
        </authorList>
    </citation>
    <scope>NUCLEOTIDE SEQUENCE</scope>
    <source>
        <strain evidence="2">NBRC 107169</strain>
    </source>
</reference>
<dbReference type="RefSeq" id="WP_284363267.1">
    <property type="nucleotide sequence ID" value="NZ_BSNI01000002.1"/>
</dbReference>
<protein>
    <recommendedName>
        <fullName evidence="4">DUF4199 domain-containing protein</fullName>
    </recommendedName>
</protein>
<evidence type="ECO:0000313" key="2">
    <source>
        <dbReference type="EMBL" id="GLQ17264.1"/>
    </source>
</evidence>